<name>A0A2N0PY45_9GLOM</name>
<dbReference type="GO" id="GO:0004672">
    <property type="term" value="F:protein kinase activity"/>
    <property type="evidence" value="ECO:0007669"/>
    <property type="project" value="InterPro"/>
</dbReference>
<dbReference type="VEuPathDB" id="FungiDB:FUN_010080"/>
<dbReference type="Proteomes" id="UP000232722">
    <property type="component" value="Unassembled WGS sequence"/>
</dbReference>
<reference evidence="2 3" key="2">
    <citation type="submission" date="2017-09" db="EMBL/GenBank/DDBJ databases">
        <title>Extensive intraspecific genome diversity in a model arbuscular mycorrhizal fungus.</title>
        <authorList>
            <person name="Chen E.C."/>
            <person name="Morin E."/>
            <person name="Beaudet D."/>
            <person name="Noel J."/>
            <person name="Ndikumana S."/>
            <person name="Charron P."/>
            <person name="St-Onge C."/>
            <person name="Giorgi J."/>
            <person name="Grigoriev I.V."/>
            <person name="Roux C."/>
            <person name="Martin F.M."/>
            <person name="Corradi N."/>
        </authorList>
    </citation>
    <scope>NUCLEOTIDE SEQUENCE [LARGE SCALE GENOMIC DNA]</scope>
    <source>
        <strain evidence="2 3">A5</strain>
    </source>
</reference>
<dbReference type="Pfam" id="PF07714">
    <property type="entry name" value="PK_Tyr_Ser-Thr"/>
    <property type="match status" value="1"/>
</dbReference>
<dbReference type="EMBL" id="LLXJ01000289">
    <property type="protein sequence ID" value="PKC11762.1"/>
    <property type="molecule type" value="Genomic_DNA"/>
</dbReference>
<evidence type="ECO:0000313" key="2">
    <source>
        <dbReference type="EMBL" id="PKC11762.1"/>
    </source>
</evidence>
<comment type="caution">
    <text evidence="2">The sequence shown here is derived from an EMBL/GenBank/DDBJ whole genome shotgun (WGS) entry which is preliminary data.</text>
</comment>
<dbReference type="PROSITE" id="PS50011">
    <property type="entry name" value="PROTEIN_KINASE_DOM"/>
    <property type="match status" value="1"/>
</dbReference>
<proteinExistence type="predicted"/>
<dbReference type="SUPFAM" id="SSF56112">
    <property type="entry name" value="Protein kinase-like (PK-like)"/>
    <property type="match status" value="1"/>
</dbReference>
<feature type="domain" description="Protein kinase" evidence="1">
    <location>
        <begin position="1"/>
        <end position="119"/>
    </location>
</feature>
<sequence length="119" mass="13636">MSVSIDEEKYSLVLEYADCGTLGKYLRDDTMTFNWEKQLRFAKEIATAILWLHDVKGIVHGDLVNKIFYFGRSFEKGKGCNDTGVYGVIPYVDSNMLNRLGVIFCELTSRSSPFNYEKL</sequence>
<reference evidence="2 3" key="1">
    <citation type="submission" date="2016-04" db="EMBL/GenBank/DDBJ databases">
        <title>Genome analyses suggest a sexual origin of heterokaryosis in a supposedly ancient asexual fungus.</title>
        <authorList>
            <person name="Ropars J."/>
            <person name="Sedzielewska K."/>
            <person name="Noel J."/>
            <person name="Charron P."/>
            <person name="Farinelli L."/>
            <person name="Marton T."/>
            <person name="Kruger M."/>
            <person name="Pelin A."/>
            <person name="Brachmann A."/>
            <person name="Corradi N."/>
        </authorList>
    </citation>
    <scope>NUCLEOTIDE SEQUENCE [LARGE SCALE GENOMIC DNA]</scope>
    <source>
        <strain evidence="2 3">A5</strain>
    </source>
</reference>
<dbReference type="VEuPathDB" id="FungiDB:RhiirFUN_013091"/>
<accession>A0A2N0PY45</accession>
<dbReference type="InterPro" id="IPR000719">
    <property type="entry name" value="Prot_kinase_dom"/>
</dbReference>
<dbReference type="Gene3D" id="1.10.510.10">
    <property type="entry name" value="Transferase(Phosphotransferase) domain 1"/>
    <property type="match status" value="1"/>
</dbReference>
<dbReference type="GO" id="GO:0005524">
    <property type="term" value="F:ATP binding"/>
    <property type="evidence" value="ECO:0007669"/>
    <property type="project" value="InterPro"/>
</dbReference>
<evidence type="ECO:0000259" key="1">
    <source>
        <dbReference type="PROSITE" id="PS50011"/>
    </source>
</evidence>
<dbReference type="AlphaFoldDB" id="A0A2N0PY45"/>
<gene>
    <name evidence="2" type="ORF">RhiirA5_412680</name>
</gene>
<evidence type="ECO:0000313" key="3">
    <source>
        <dbReference type="Proteomes" id="UP000232722"/>
    </source>
</evidence>
<organism evidence="2 3">
    <name type="scientific">Rhizophagus irregularis</name>
    <dbReference type="NCBI Taxonomy" id="588596"/>
    <lineage>
        <taxon>Eukaryota</taxon>
        <taxon>Fungi</taxon>
        <taxon>Fungi incertae sedis</taxon>
        <taxon>Mucoromycota</taxon>
        <taxon>Glomeromycotina</taxon>
        <taxon>Glomeromycetes</taxon>
        <taxon>Glomerales</taxon>
        <taxon>Glomeraceae</taxon>
        <taxon>Rhizophagus</taxon>
    </lineage>
</organism>
<protein>
    <recommendedName>
        <fullName evidence="1">Protein kinase domain-containing protein</fullName>
    </recommendedName>
</protein>
<dbReference type="InterPro" id="IPR001245">
    <property type="entry name" value="Ser-Thr/Tyr_kinase_cat_dom"/>
</dbReference>
<dbReference type="InterPro" id="IPR011009">
    <property type="entry name" value="Kinase-like_dom_sf"/>
</dbReference>